<protein>
    <recommendedName>
        <fullName evidence="2">Disease resistance R13L4/SHOC-2-like LRR domain-containing protein</fullName>
    </recommendedName>
</protein>
<accession>A0ABD1LGV6</accession>
<evidence type="ECO:0000259" key="2">
    <source>
        <dbReference type="Pfam" id="PF23598"/>
    </source>
</evidence>
<gene>
    <name evidence="3" type="ORF">Fmac_027138</name>
</gene>
<dbReference type="AlphaFoldDB" id="A0ABD1LGV6"/>
<keyword evidence="4" id="KW-1185">Reference proteome</keyword>
<dbReference type="EMBL" id="JBGMDY010000009">
    <property type="protein sequence ID" value="KAL2322759.1"/>
    <property type="molecule type" value="Genomic_DNA"/>
</dbReference>
<dbReference type="PANTHER" id="PTHR47186">
    <property type="entry name" value="LEUCINE-RICH REPEAT-CONTAINING PROTEIN 57"/>
    <property type="match status" value="1"/>
</dbReference>
<sequence length="227" mass="26105">MGRIFEKYMPLKVLDFEDSITSQIYDGSLKVPETMGNLIHLKYLNFRNSRIGSLPKSIGKLHNLEILDVRNTYVNNLPKEISKLRKLRHLLGSSIYCDEEKEFLGGLTFLEKLGELNLYENRVEMRELAKLKQLRDLRVCCYWAIERDALCSLIDGMQFLEVLHIEAGNRGDEIIDLPLMSSLSTLRKLFLRGLLFKLGLRHSLNVQAQGLPKEASKMHKQSITVIA</sequence>
<feature type="domain" description="Disease resistance R13L4/SHOC-2-like LRR" evidence="2">
    <location>
        <begin position="7"/>
        <end position="193"/>
    </location>
</feature>
<reference evidence="3 4" key="1">
    <citation type="submission" date="2024-08" db="EMBL/GenBank/DDBJ databases">
        <title>Insights into the chromosomal genome structure of Flemingia macrophylla.</title>
        <authorList>
            <person name="Ding Y."/>
            <person name="Zhao Y."/>
            <person name="Bi W."/>
            <person name="Wu M."/>
            <person name="Zhao G."/>
            <person name="Gong Y."/>
            <person name="Li W."/>
            <person name="Zhang P."/>
        </authorList>
    </citation>
    <scope>NUCLEOTIDE SEQUENCE [LARGE SCALE GENOMIC DNA]</scope>
    <source>
        <strain evidence="3">DYQJB</strain>
        <tissue evidence="3">Leaf</tissue>
    </source>
</reference>
<proteinExistence type="predicted"/>
<dbReference type="Gene3D" id="3.80.10.10">
    <property type="entry name" value="Ribonuclease Inhibitor"/>
    <property type="match status" value="1"/>
</dbReference>
<dbReference type="Proteomes" id="UP001603857">
    <property type="component" value="Unassembled WGS sequence"/>
</dbReference>
<name>A0ABD1LGV6_9FABA</name>
<evidence type="ECO:0000256" key="1">
    <source>
        <dbReference type="ARBA" id="ARBA00022737"/>
    </source>
</evidence>
<dbReference type="PANTHER" id="PTHR47186:SF29">
    <property type="entry name" value="NB-ARC DOMAIN-CONTAINING PROTEIN"/>
    <property type="match status" value="1"/>
</dbReference>
<dbReference type="Pfam" id="PF23598">
    <property type="entry name" value="LRR_14"/>
    <property type="match status" value="1"/>
</dbReference>
<dbReference type="InterPro" id="IPR032675">
    <property type="entry name" value="LRR_dom_sf"/>
</dbReference>
<dbReference type="InterPro" id="IPR055414">
    <property type="entry name" value="LRR_R13L4/SHOC2-like"/>
</dbReference>
<dbReference type="SUPFAM" id="SSF52047">
    <property type="entry name" value="RNI-like"/>
    <property type="match status" value="1"/>
</dbReference>
<evidence type="ECO:0000313" key="4">
    <source>
        <dbReference type="Proteomes" id="UP001603857"/>
    </source>
</evidence>
<keyword evidence="1" id="KW-0677">Repeat</keyword>
<comment type="caution">
    <text evidence="3">The sequence shown here is derived from an EMBL/GenBank/DDBJ whole genome shotgun (WGS) entry which is preliminary data.</text>
</comment>
<organism evidence="3 4">
    <name type="scientific">Flemingia macrophylla</name>
    <dbReference type="NCBI Taxonomy" id="520843"/>
    <lineage>
        <taxon>Eukaryota</taxon>
        <taxon>Viridiplantae</taxon>
        <taxon>Streptophyta</taxon>
        <taxon>Embryophyta</taxon>
        <taxon>Tracheophyta</taxon>
        <taxon>Spermatophyta</taxon>
        <taxon>Magnoliopsida</taxon>
        <taxon>eudicotyledons</taxon>
        <taxon>Gunneridae</taxon>
        <taxon>Pentapetalae</taxon>
        <taxon>rosids</taxon>
        <taxon>fabids</taxon>
        <taxon>Fabales</taxon>
        <taxon>Fabaceae</taxon>
        <taxon>Papilionoideae</taxon>
        <taxon>50 kb inversion clade</taxon>
        <taxon>NPAAA clade</taxon>
        <taxon>indigoferoid/millettioid clade</taxon>
        <taxon>Phaseoleae</taxon>
        <taxon>Flemingia</taxon>
    </lineage>
</organism>
<evidence type="ECO:0000313" key="3">
    <source>
        <dbReference type="EMBL" id="KAL2322759.1"/>
    </source>
</evidence>